<gene>
    <name evidence="7" type="ORF">CLV84_1976</name>
</gene>
<proteinExistence type="inferred from homology"/>
<keyword evidence="8" id="KW-1185">Reference proteome</keyword>
<protein>
    <submittedName>
        <fullName evidence="7">D-3-phosphoglycerate dehydrogenase</fullName>
    </submittedName>
</protein>
<sequence>MKPVVYIMEPVDERALKVLPEKDFTLVLPDAEPADWADIQALVVRGQVAVDRELIDRCPGLRVIVRNGVGVNNIDVAYATERGIQVLNVPGVNAATVAEHTLGLMLLLVRGMYRLIREVKENNYAYREEYKGRELRGLTLGLIGRGDIGSRVADSAAVFGMEVIYTSRSGGDRADGYRSREELLASADVVSLHLPLTEETDGLMDAVAFEKMKTGSYLINTARGEIVVGNALLAALESGKLAGYASDLMVKGDEDTVNQLVNHNRVLITPHAASLTELTYYELSERGLRHVKDFTEGKAIPEEFRVNRL</sequence>
<comment type="similarity">
    <text evidence="1 4">Belongs to the D-isomer specific 2-hydroxyacid dehydrogenase family.</text>
</comment>
<dbReference type="GO" id="GO:0016616">
    <property type="term" value="F:oxidoreductase activity, acting on the CH-OH group of donors, NAD or NADP as acceptor"/>
    <property type="evidence" value="ECO:0007669"/>
    <property type="project" value="InterPro"/>
</dbReference>
<dbReference type="InterPro" id="IPR036291">
    <property type="entry name" value="NAD(P)-bd_dom_sf"/>
</dbReference>
<organism evidence="7 8">
    <name type="scientific">Neolewinella xylanilytica</name>
    <dbReference type="NCBI Taxonomy" id="1514080"/>
    <lineage>
        <taxon>Bacteria</taxon>
        <taxon>Pseudomonadati</taxon>
        <taxon>Bacteroidota</taxon>
        <taxon>Saprospiria</taxon>
        <taxon>Saprospirales</taxon>
        <taxon>Lewinellaceae</taxon>
        <taxon>Neolewinella</taxon>
    </lineage>
</organism>
<dbReference type="PROSITE" id="PS00670">
    <property type="entry name" value="D_2_HYDROXYACID_DH_2"/>
    <property type="match status" value="1"/>
</dbReference>
<feature type="domain" description="D-isomer specific 2-hydroxyacid dehydrogenase catalytic" evidence="5">
    <location>
        <begin position="6"/>
        <end position="301"/>
    </location>
</feature>
<dbReference type="Pfam" id="PF02826">
    <property type="entry name" value="2-Hacid_dh_C"/>
    <property type="match status" value="1"/>
</dbReference>
<name>A0A2S6I1M9_9BACT</name>
<dbReference type="EMBL" id="PTJC01000006">
    <property type="protein sequence ID" value="PPK85085.1"/>
    <property type="molecule type" value="Genomic_DNA"/>
</dbReference>
<evidence type="ECO:0000256" key="4">
    <source>
        <dbReference type="RuleBase" id="RU003719"/>
    </source>
</evidence>
<evidence type="ECO:0000256" key="2">
    <source>
        <dbReference type="ARBA" id="ARBA00023002"/>
    </source>
</evidence>
<reference evidence="7 8" key="1">
    <citation type="submission" date="2018-02" db="EMBL/GenBank/DDBJ databases">
        <title>Genomic Encyclopedia of Archaeal and Bacterial Type Strains, Phase II (KMG-II): from individual species to whole genera.</title>
        <authorList>
            <person name="Goeker M."/>
        </authorList>
    </citation>
    <scope>NUCLEOTIDE SEQUENCE [LARGE SCALE GENOMIC DNA]</scope>
    <source>
        <strain evidence="7 8">DSM 29526</strain>
    </source>
</reference>
<dbReference type="Gene3D" id="3.40.50.720">
    <property type="entry name" value="NAD(P)-binding Rossmann-like Domain"/>
    <property type="match status" value="2"/>
</dbReference>
<evidence type="ECO:0000259" key="5">
    <source>
        <dbReference type="Pfam" id="PF00389"/>
    </source>
</evidence>
<feature type="domain" description="D-isomer specific 2-hydroxyacid dehydrogenase NAD-binding" evidence="6">
    <location>
        <begin position="102"/>
        <end position="273"/>
    </location>
</feature>
<dbReference type="SUPFAM" id="SSF52283">
    <property type="entry name" value="Formate/glycerate dehydrogenase catalytic domain-like"/>
    <property type="match status" value="1"/>
</dbReference>
<dbReference type="InterPro" id="IPR029753">
    <property type="entry name" value="D-isomer_DH_CS"/>
</dbReference>
<dbReference type="PROSITE" id="PS00671">
    <property type="entry name" value="D_2_HYDROXYACID_DH_3"/>
    <property type="match status" value="1"/>
</dbReference>
<dbReference type="OrthoDB" id="1522997at2"/>
<evidence type="ECO:0000313" key="8">
    <source>
        <dbReference type="Proteomes" id="UP000237662"/>
    </source>
</evidence>
<evidence type="ECO:0000256" key="1">
    <source>
        <dbReference type="ARBA" id="ARBA00005854"/>
    </source>
</evidence>
<dbReference type="PANTHER" id="PTHR43761">
    <property type="entry name" value="D-ISOMER SPECIFIC 2-HYDROXYACID DEHYDROGENASE FAMILY PROTEIN (AFU_ORTHOLOGUE AFUA_1G13630)"/>
    <property type="match status" value="1"/>
</dbReference>
<dbReference type="PANTHER" id="PTHR43761:SF1">
    <property type="entry name" value="D-ISOMER SPECIFIC 2-HYDROXYACID DEHYDROGENASE CATALYTIC DOMAIN-CONTAINING PROTEIN-RELATED"/>
    <property type="match status" value="1"/>
</dbReference>
<dbReference type="AlphaFoldDB" id="A0A2S6I1M9"/>
<dbReference type="Pfam" id="PF00389">
    <property type="entry name" value="2-Hacid_dh"/>
    <property type="match status" value="1"/>
</dbReference>
<keyword evidence="3" id="KW-0520">NAD</keyword>
<comment type="caution">
    <text evidence="7">The sequence shown here is derived from an EMBL/GenBank/DDBJ whole genome shotgun (WGS) entry which is preliminary data.</text>
</comment>
<accession>A0A2S6I1M9</accession>
<dbReference type="SUPFAM" id="SSF51735">
    <property type="entry name" value="NAD(P)-binding Rossmann-fold domains"/>
    <property type="match status" value="1"/>
</dbReference>
<dbReference type="GO" id="GO:0051287">
    <property type="term" value="F:NAD binding"/>
    <property type="evidence" value="ECO:0007669"/>
    <property type="project" value="InterPro"/>
</dbReference>
<dbReference type="InterPro" id="IPR006140">
    <property type="entry name" value="D-isomer_DH_NAD-bd"/>
</dbReference>
<dbReference type="InterPro" id="IPR006139">
    <property type="entry name" value="D-isomer_2_OHA_DH_cat_dom"/>
</dbReference>
<evidence type="ECO:0000259" key="6">
    <source>
        <dbReference type="Pfam" id="PF02826"/>
    </source>
</evidence>
<dbReference type="InterPro" id="IPR050418">
    <property type="entry name" value="D-iso_2-hydroxyacid_DH_PdxB"/>
</dbReference>
<evidence type="ECO:0000256" key="3">
    <source>
        <dbReference type="ARBA" id="ARBA00023027"/>
    </source>
</evidence>
<keyword evidence="2 4" id="KW-0560">Oxidoreductase</keyword>
<dbReference type="RefSeq" id="WP_104419603.1">
    <property type="nucleotide sequence ID" value="NZ_PTJC01000006.1"/>
</dbReference>
<dbReference type="Proteomes" id="UP000237662">
    <property type="component" value="Unassembled WGS sequence"/>
</dbReference>
<evidence type="ECO:0000313" key="7">
    <source>
        <dbReference type="EMBL" id="PPK85085.1"/>
    </source>
</evidence>